<reference evidence="1" key="1">
    <citation type="submission" date="2015-12" db="EMBL/GenBank/DDBJ databases">
        <title>Update maize B73 reference genome by single molecule sequencing technologies.</title>
        <authorList>
            <consortium name="Maize Genome Sequencing Project"/>
            <person name="Ware D."/>
        </authorList>
    </citation>
    <scope>NUCLEOTIDE SEQUENCE [LARGE SCALE GENOMIC DNA]</scope>
    <source>
        <tissue evidence="1">Seedling</tissue>
    </source>
</reference>
<accession>A0A1D6EHC9</accession>
<dbReference type="InParanoid" id="A0A1D6EHC9"/>
<protein>
    <submittedName>
        <fullName evidence="1">Uncharacterized protein</fullName>
    </submittedName>
</protein>
<evidence type="ECO:0000313" key="1">
    <source>
        <dbReference type="EMBL" id="ONM19531.1"/>
    </source>
</evidence>
<name>A0A1D6EHC9_MAIZE</name>
<gene>
    <name evidence="1" type="ORF">ZEAMMB73_Zm00001d004755</name>
</gene>
<dbReference type="IntAct" id="A0A1D6EHC9">
    <property type="interactions" value="1"/>
</dbReference>
<organism evidence="1">
    <name type="scientific">Zea mays</name>
    <name type="common">Maize</name>
    <dbReference type="NCBI Taxonomy" id="4577"/>
    <lineage>
        <taxon>Eukaryota</taxon>
        <taxon>Viridiplantae</taxon>
        <taxon>Streptophyta</taxon>
        <taxon>Embryophyta</taxon>
        <taxon>Tracheophyta</taxon>
        <taxon>Spermatophyta</taxon>
        <taxon>Magnoliopsida</taxon>
        <taxon>Liliopsida</taxon>
        <taxon>Poales</taxon>
        <taxon>Poaceae</taxon>
        <taxon>PACMAD clade</taxon>
        <taxon>Panicoideae</taxon>
        <taxon>Andropogonodae</taxon>
        <taxon>Andropogoneae</taxon>
        <taxon>Tripsacinae</taxon>
        <taxon>Zea</taxon>
    </lineage>
</organism>
<dbReference type="AlphaFoldDB" id="A0A1D6EHC9"/>
<proteinExistence type="predicted"/>
<sequence length="72" mass="7879">MLLARRWASIPARSSSRLAQMAALHAISIAAAPPPIAFRGTSSPATSAGIWDERDPHSLLFYCRIQWVVFSV</sequence>
<dbReference type="EMBL" id="CM007648">
    <property type="protein sequence ID" value="ONM19531.1"/>
    <property type="molecule type" value="Genomic_DNA"/>
</dbReference>